<keyword evidence="2" id="KW-1185">Reference proteome</keyword>
<sequence>MPTYLLHGFRWPRNGFTGVRVHAIVHNLEDCSVEYIQNEASKEALLSSFRKLYPTIMAQLEDSRTGKTLDFIEPYDPEDELGDSAVSSKYAFVADRVITMAAGSTKMTDATNQQELHHRQNSLQTPTTGRPKSSSSPGGPATVNATTTKSSPRSSSVPQRDPAALFLNIEDAMSTGPAVTPQAWEALAELRDKVAEGEKIGWWIVYNGDPERAFEDDDQGEGDESEDVKDTGSSTPTQAEQLNHHNVLGQPMPSLLPPELKDLRYEDEREKVSIPTTVPHPPPPPPPPLEKPTIPTDGRPMTRPKSSKSFSMPLKKKSSKANLPPPKNSDIPEPPKLKEISKKEGFRHKFFGRRSEKG</sequence>
<evidence type="ECO:0000313" key="2">
    <source>
        <dbReference type="Proteomes" id="UP001172386"/>
    </source>
</evidence>
<accession>A0ACC3AIY4</accession>
<evidence type="ECO:0000313" key="1">
    <source>
        <dbReference type="EMBL" id="KAJ9663203.1"/>
    </source>
</evidence>
<reference evidence="1" key="1">
    <citation type="submission" date="2022-10" db="EMBL/GenBank/DDBJ databases">
        <title>Culturing micro-colonial fungi from biological soil crusts in the Mojave desert and describing Neophaeococcomyces mojavensis, and introducing the new genera and species Taxawa tesnikishii.</title>
        <authorList>
            <person name="Kurbessoian T."/>
            <person name="Stajich J.E."/>
        </authorList>
    </citation>
    <scope>NUCLEOTIDE SEQUENCE</scope>
    <source>
        <strain evidence="1">JES_112</strain>
    </source>
</reference>
<name>A0ACC3AIY4_9EURO</name>
<comment type="caution">
    <text evidence="1">The sequence shown here is derived from an EMBL/GenBank/DDBJ whole genome shotgun (WGS) entry which is preliminary data.</text>
</comment>
<dbReference type="Proteomes" id="UP001172386">
    <property type="component" value="Unassembled WGS sequence"/>
</dbReference>
<gene>
    <name evidence="1" type="ORF">H2198_000964</name>
</gene>
<organism evidence="1 2">
    <name type="scientific">Neophaeococcomyces mojaviensis</name>
    <dbReference type="NCBI Taxonomy" id="3383035"/>
    <lineage>
        <taxon>Eukaryota</taxon>
        <taxon>Fungi</taxon>
        <taxon>Dikarya</taxon>
        <taxon>Ascomycota</taxon>
        <taxon>Pezizomycotina</taxon>
        <taxon>Eurotiomycetes</taxon>
        <taxon>Chaetothyriomycetidae</taxon>
        <taxon>Chaetothyriales</taxon>
        <taxon>Chaetothyriales incertae sedis</taxon>
        <taxon>Neophaeococcomyces</taxon>
    </lineage>
</organism>
<protein>
    <submittedName>
        <fullName evidence="1">Uncharacterized protein</fullName>
    </submittedName>
</protein>
<dbReference type="EMBL" id="JAPDRQ010000010">
    <property type="protein sequence ID" value="KAJ9663203.1"/>
    <property type="molecule type" value="Genomic_DNA"/>
</dbReference>
<proteinExistence type="predicted"/>